<feature type="region of interest" description="Disordered" evidence="1">
    <location>
        <begin position="46"/>
        <end position="111"/>
    </location>
</feature>
<reference evidence="2" key="1">
    <citation type="submission" date="2021-03" db="EMBL/GenBank/DDBJ databases">
        <title>Draft genome sequence of rust myrtle Austropuccinia psidii MF-1, a brazilian biotype.</title>
        <authorList>
            <person name="Quecine M.C."/>
            <person name="Pachon D.M.R."/>
            <person name="Bonatelli M.L."/>
            <person name="Correr F.H."/>
            <person name="Franceschini L.M."/>
            <person name="Leite T.F."/>
            <person name="Margarido G.R.A."/>
            <person name="Almeida C.A."/>
            <person name="Ferrarezi J.A."/>
            <person name="Labate C.A."/>
        </authorList>
    </citation>
    <scope>NUCLEOTIDE SEQUENCE</scope>
    <source>
        <strain evidence="2">MF-1</strain>
    </source>
</reference>
<sequence length="111" mass="11553">MSKAFLANFGSKGNLANFGSGGPRCGLGPTWLPSLAPFGLIGLGQKGPKRPADCGTWPTVRGPRTVRTIGGLNGPRPPNEKGWLGGLETPRRQKGPPRPKINDEGLGVGEV</sequence>
<keyword evidence="3" id="KW-1185">Reference proteome</keyword>
<dbReference type="AlphaFoldDB" id="A0A9Q3L6U2"/>
<evidence type="ECO:0000313" key="2">
    <source>
        <dbReference type="EMBL" id="MBW0592404.1"/>
    </source>
</evidence>
<protein>
    <submittedName>
        <fullName evidence="2">Uncharacterized protein</fullName>
    </submittedName>
</protein>
<accession>A0A9Q3L6U2</accession>
<comment type="caution">
    <text evidence="2">The sequence shown here is derived from an EMBL/GenBank/DDBJ whole genome shotgun (WGS) entry which is preliminary data.</text>
</comment>
<proteinExistence type="predicted"/>
<evidence type="ECO:0000256" key="1">
    <source>
        <dbReference type="SAM" id="MobiDB-lite"/>
    </source>
</evidence>
<evidence type="ECO:0000313" key="3">
    <source>
        <dbReference type="Proteomes" id="UP000765509"/>
    </source>
</evidence>
<name>A0A9Q3L6U2_9BASI</name>
<dbReference type="Proteomes" id="UP000765509">
    <property type="component" value="Unassembled WGS sequence"/>
</dbReference>
<gene>
    <name evidence="2" type="ORF">O181_132119</name>
</gene>
<dbReference type="EMBL" id="AVOT02148125">
    <property type="protein sequence ID" value="MBW0592404.1"/>
    <property type="molecule type" value="Genomic_DNA"/>
</dbReference>
<organism evidence="2 3">
    <name type="scientific">Austropuccinia psidii MF-1</name>
    <dbReference type="NCBI Taxonomy" id="1389203"/>
    <lineage>
        <taxon>Eukaryota</taxon>
        <taxon>Fungi</taxon>
        <taxon>Dikarya</taxon>
        <taxon>Basidiomycota</taxon>
        <taxon>Pucciniomycotina</taxon>
        <taxon>Pucciniomycetes</taxon>
        <taxon>Pucciniales</taxon>
        <taxon>Sphaerophragmiaceae</taxon>
        <taxon>Austropuccinia</taxon>
    </lineage>
</organism>